<accession>A0A4P8PK10</accession>
<name>A0A4P8PK10_9VIRU</name>
<reference evidence="1" key="1">
    <citation type="submission" date="2018-12" db="EMBL/GenBank/DDBJ databases">
        <title>Singled stranded DNA viruses identified in blackflies (Austrosimulium ungulatum) sampled in New Zealand.</title>
        <authorList>
            <person name="Kraberger S."/>
            <person name="Fontenele R.S."/>
            <person name="Schmidlin K."/>
            <person name="Walters M."/>
            <person name="Varsani A."/>
        </authorList>
    </citation>
    <scope>NUCLEOTIDE SEQUENCE [LARGE SCALE GENOMIC DNA]</scope>
    <source>
        <strain evidence="1">089</strain>
    </source>
</reference>
<proteinExistence type="predicted"/>
<sequence>MHIPLLVPLAQTSGAHMNPLIMGLITGGASLLGSIFSSDTSAKNTQAQIQASTAQQQNQNAFTERMSNTAYQRASADMKDAGLNPMMMAGGAMNASTPSGSGIQAPMPQNTHPLANLGGNVEKAMNAAVTAKTMEKTTDEIANLKVLNAKLQADVDLSRAHGTESTTRTKNLDVERQRLENLLPASKLEGTSARDVLSMNPEIRQDINRGRYQDKHIGGSVGGVLGAVSVSAKEAYKAYEKWKGGTPNFEDRFNAAFSR</sequence>
<organism evidence="1">
    <name type="scientific">Blackfly microvirus SF02</name>
    <dbReference type="NCBI Taxonomy" id="2576452"/>
    <lineage>
        <taxon>Viruses</taxon>
        <taxon>Monodnaviria</taxon>
        <taxon>Sangervirae</taxon>
        <taxon>Phixviricota</taxon>
        <taxon>Malgrandaviricetes</taxon>
        <taxon>Petitvirales</taxon>
        <taxon>Microviridae</taxon>
        <taxon>Microvirus</taxon>
    </lineage>
</organism>
<evidence type="ECO:0000313" key="1">
    <source>
        <dbReference type="EMBL" id="QCQ84808.1"/>
    </source>
</evidence>
<dbReference type="EMBL" id="MK249171">
    <property type="protein sequence ID" value="QCQ84808.1"/>
    <property type="molecule type" value="Genomic_DNA"/>
</dbReference>
<dbReference type="Proteomes" id="UP000324641">
    <property type="component" value="Segment"/>
</dbReference>
<protein>
    <submittedName>
        <fullName evidence="1">DNA pilot protein</fullName>
    </submittedName>
</protein>